<keyword evidence="4" id="KW-1185">Reference proteome</keyword>
<evidence type="ECO:0000313" key="4">
    <source>
        <dbReference type="Proteomes" id="UP000572817"/>
    </source>
</evidence>
<feature type="signal peptide" evidence="2">
    <location>
        <begin position="1"/>
        <end position="19"/>
    </location>
</feature>
<sequence length="226" mass="24134">MRAFAATGALLALIHQAIANLDVITLYANSDAWIQEASATLVVGDIPNPVTGDVALWSAIMMENQASFLQGVTQNSPEGSGYCTNLGSNWFNFAYTLIGSNVENGTPVKAAAGSRIKTHYKLNSQTQMWDQNLYVNDKLVSSVSTSKGEHGEIFYISIECAAGTCATAPAHSWEDVSITLSRADQSFGHTGDWEQGATGGKMSTTDGGKTWNFTTLNVPDTDVPRS</sequence>
<evidence type="ECO:0000256" key="1">
    <source>
        <dbReference type="SAM" id="MobiDB-lite"/>
    </source>
</evidence>
<protein>
    <submittedName>
        <fullName evidence="3">Uncharacterized protein</fullName>
    </submittedName>
</protein>
<dbReference type="EMBL" id="WWBZ02000051">
    <property type="protein sequence ID" value="KAF4303850.1"/>
    <property type="molecule type" value="Genomic_DNA"/>
</dbReference>
<dbReference type="OrthoDB" id="5086500at2759"/>
<reference evidence="3" key="1">
    <citation type="submission" date="2020-04" db="EMBL/GenBank/DDBJ databases">
        <title>Genome Assembly and Annotation of Botryosphaeria dothidea sdau 11-99, a Latent Pathogen of Apple Fruit Ring Rot in China.</title>
        <authorList>
            <person name="Yu C."/>
            <person name="Diao Y."/>
            <person name="Lu Q."/>
            <person name="Zhao J."/>
            <person name="Cui S."/>
            <person name="Peng C."/>
            <person name="He B."/>
            <person name="Liu H."/>
        </authorList>
    </citation>
    <scope>NUCLEOTIDE SEQUENCE [LARGE SCALE GENOMIC DNA]</scope>
    <source>
        <strain evidence="3">Sdau11-99</strain>
    </source>
</reference>
<proteinExistence type="predicted"/>
<accession>A0A8H4N011</accession>
<feature type="chain" id="PRO_5034883843" evidence="2">
    <location>
        <begin position="20"/>
        <end position="226"/>
    </location>
</feature>
<name>A0A8H4N011_9PEZI</name>
<gene>
    <name evidence="3" type="ORF">GTA08_BOTSDO08327</name>
</gene>
<organism evidence="3 4">
    <name type="scientific">Botryosphaeria dothidea</name>
    <dbReference type="NCBI Taxonomy" id="55169"/>
    <lineage>
        <taxon>Eukaryota</taxon>
        <taxon>Fungi</taxon>
        <taxon>Dikarya</taxon>
        <taxon>Ascomycota</taxon>
        <taxon>Pezizomycotina</taxon>
        <taxon>Dothideomycetes</taxon>
        <taxon>Dothideomycetes incertae sedis</taxon>
        <taxon>Botryosphaeriales</taxon>
        <taxon>Botryosphaeriaceae</taxon>
        <taxon>Botryosphaeria</taxon>
    </lineage>
</organism>
<feature type="region of interest" description="Disordered" evidence="1">
    <location>
        <begin position="189"/>
        <end position="208"/>
    </location>
</feature>
<dbReference type="AlphaFoldDB" id="A0A8H4N011"/>
<evidence type="ECO:0000256" key="2">
    <source>
        <dbReference type="SAM" id="SignalP"/>
    </source>
</evidence>
<comment type="caution">
    <text evidence="3">The sequence shown here is derived from an EMBL/GenBank/DDBJ whole genome shotgun (WGS) entry which is preliminary data.</text>
</comment>
<evidence type="ECO:0000313" key="3">
    <source>
        <dbReference type="EMBL" id="KAF4303850.1"/>
    </source>
</evidence>
<keyword evidence="2" id="KW-0732">Signal</keyword>
<dbReference type="Proteomes" id="UP000572817">
    <property type="component" value="Unassembled WGS sequence"/>
</dbReference>